<evidence type="ECO:0000256" key="5">
    <source>
        <dbReference type="ARBA" id="ARBA00022989"/>
    </source>
</evidence>
<comment type="similarity">
    <text evidence="2">Belongs to the Ca(2+):cation antiporter (CaCA) (TC 2.A.19) family. SLC24A subfamily.</text>
</comment>
<sequence length="372" mass="39341">MTITGASSSSSSVDSTLFPLCTFLLSVYTLGVSADVFVSSTARLAHRLHVSETLVSLLTAGAEWEELAVVIAAVAQHQPKLALGNVLGSCVANVLGAFSLGVLAQREVVVQYDVSAKIYAVVLFGVTTGVAVLWGFGRLEGHVYGAILVVAFASYLAGIGWSIYRGVLEAPEESDAESDADSVDSGDGRSPDDPRDGVSRDDQSGDEEVDESTALVGRRRTRPSTLSYMVKLILAFVALSISGYVLSHSSQSLAARFNISQTVFGATLLSLATTLPEKFVAVISGHRGHPGITVANTVGSNIFLLTLCLGVTILSSNSLAQGSSYTNEIVWTWTTSAFLTVMIMLGTHRLVGLAMLMAYVAFIVLEFTLYKP</sequence>
<feature type="transmembrane region" description="Helical" evidence="8">
    <location>
        <begin position="54"/>
        <end position="75"/>
    </location>
</feature>
<evidence type="ECO:0000256" key="2">
    <source>
        <dbReference type="ARBA" id="ARBA00005364"/>
    </source>
</evidence>
<dbReference type="EMBL" id="KN846974">
    <property type="protein sequence ID" value="KIW77121.1"/>
    <property type="molecule type" value="Genomic_DNA"/>
</dbReference>
<name>A0A0D2DHG5_9EURO</name>
<feature type="region of interest" description="Disordered" evidence="7">
    <location>
        <begin position="175"/>
        <end position="216"/>
    </location>
</feature>
<feature type="transmembrane region" description="Helical" evidence="8">
    <location>
        <begin position="116"/>
        <end position="137"/>
    </location>
</feature>
<evidence type="ECO:0000313" key="11">
    <source>
        <dbReference type="Proteomes" id="UP000053029"/>
    </source>
</evidence>
<keyword evidence="11" id="KW-1185">Reference proteome</keyword>
<dbReference type="RefSeq" id="XP_013280929.1">
    <property type="nucleotide sequence ID" value="XM_013425475.1"/>
</dbReference>
<reference evidence="10 11" key="1">
    <citation type="submission" date="2015-01" db="EMBL/GenBank/DDBJ databases">
        <title>The Genome Sequence of Fonsecaea pedrosoi CBS 271.37.</title>
        <authorList>
            <consortium name="The Broad Institute Genomics Platform"/>
            <person name="Cuomo C."/>
            <person name="de Hoog S."/>
            <person name="Gorbushina A."/>
            <person name="Stielow B."/>
            <person name="Teixiera M."/>
            <person name="Abouelleil A."/>
            <person name="Chapman S.B."/>
            <person name="Priest M."/>
            <person name="Young S.K."/>
            <person name="Wortman J."/>
            <person name="Nusbaum C."/>
            <person name="Birren B."/>
        </authorList>
    </citation>
    <scope>NUCLEOTIDE SEQUENCE [LARGE SCALE GENOMIC DNA]</scope>
    <source>
        <strain evidence="10 11">CBS 271.37</strain>
    </source>
</reference>
<dbReference type="GeneID" id="25309057"/>
<feature type="transmembrane region" description="Helical" evidence="8">
    <location>
        <begin position="228"/>
        <end position="247"/>
    </location>
</feature>
<dbReference type="VEuPathDB" id="FungiDB:Z517_09567"/>
<evidence type="ECO:0000256" key="3">
    <source>
        <dbReference type="ARBA" id="ARBA00022449"/>
    </source>
</evidence>
<keyword evidence="3" id="KW-0813">Transport</keyword>
<evidence type="ECO:0000256" key="7">
    <source>
        <dbReference type="SAM" id="MobiDB-lite"/>
    </source>
</evidence>
<keyword evidence="4 8" id="KW-0812">Transmembrane</keyword>
<dbReference type="GO" id="GO:0005262">
    <property type="term" value="F:calcium channel activity"/>
    <property type="evidence" value="ECO:0007669"/>
    <property type="project" value="TreeGrafter"/>
</dbReference>
<evidence type="ECO:0000256" key="8">
    <source>
        <dbReference type="SAM" id="Phobius"/>
    </source>
</evidence>
<dbReference type="GO" id="GO:0008273">
    <property type="term" value="F:calcium, potassium:sodium antiporter activity"/>
    <property type="evidence" value="ECO:0007669"/>
    <property type="project" value="TreeGrafter"/>
</dbReference>
<dbReference type="Pfam" id="PF01699">
    <property type="entry name" value="Na_Ca_ex"/>
    <property type="match status" value="2"/>
</dbReference>
<dbReference type="AlphaFoldDB" id="A0A0D2DHG5"/>
<keyword evidence="6 8" id="KW-0472">Membrane</keyword>
<dbReference type="OrthoDB" id="2127281at2759"/>
<dbReference type="InterPro" id="IPR004837">
    <property type="entry name" value="NaCa_Exmemb"/>
</dbReference>
<feature type="domain" description="Sodium/calcium exchanger membrane region" evidence="9">
    <location>
        <begin position="20"/>
        <end position="157"/>
    </location>
</feature>
<gene>
    <name evidence="10" type="ORF">Z517_09567</name>
</gene>
<dbReference type="Proteomes" id="UP000053029">
    <property type="component" value="Unassembled WGS sequence"/>
</dbReference>
<dbReference type="STRING" id="1442368.A0A0D2DHG5"/>
<accession>A0A0D2DHG5</accession>
<feature type="transmembrane region" description="Helical" evidence="8">
    <location>
        <begin position="143"/>
        <end position="164"/>
    </location>
</feature>
<keyword evidence="5 8" id="KW-1133">Transmembrane helix</keyword>
<dbReference type="GO" id="GO:0006874">
    <property type="term" value="P:intracellular calcium ion homeostasis"/>
    <property type="evidence" value="ECO:0007669"/>
    <property type="project" value="TreeGrafter"/>
</dbReference>
<dbReference type="PANTHER" id="PTHR10846:SF8">
    <property type="entry name" value="INNER MEMBRANE PROTEIN YRBG"/>
    <property type="match status" value="1"/>
</dbReference>
<feature type="compositionally biased region" description="Acidic residues" evidence="7">
    <location>
        <begin position="175"/>
        <end position="184"/>
    </location>
</feature>
<keyword evidence="3" id="KW-0050">Antiport</keyword>
<protein>
    <recommendedName>
        <fullName evidence="9">Sodium/calcium exchanger membrane region domain-containing protein</fullName>
    </recommendedName>
</protein>
<feature type="transmembrane region" description="Helical" evidence="8">
    <location>
        <begin position="293"/>
        <end position="314"/>
    </location>
</feature>
<evidence type="ECO:0000313" key="10">
    <source>
        <dbReference type="EMBL" id="KIW77121.1"/>
    </source>
</evidence>
<dbReference type="HOGENOM" id="CLU_007948_1_0_1"/>
<feature type="transmembrane region" description="Helical" evidence="8">
    <location>
        <begin position="81"/>
        <end position="104"/>
    </location>
</feature>
<feature type="transmembrane region" description="Helical" evidence="8">
    <location>
        <begin position="329"/>
        <end position="346"/>
    </location>
</feature>
<evidence type="ECO:0000256" key="4">
    <source>
        <dbReference type="ARBA" id="ARBA00022692"/>
    </source>
</evidence>
<dbReference type="Gene3D" id="1.20.1420.30">
    <property type="entry name" value="NCX, central ion-binding region"/>
    <property type="match status" value="2"/>
</dbReference>
<feature type="transmembrane region" description="Helical" evidence="8">
    <location>
        <begin position="353"/>
        <end position="370"/>
    </location>
</feature>
<dbReference type="GO" id="GO:0005886">
    <property type="term" value="C:plasma membrane"/>
    <property type="evidence" value="ECO:0007669"/>
    <property type="project" value="TreeGrafter"/>
</dbReference>
<evidence type="ECO:0000256" key="6">
    <source>
        <dbReference type="ARBA" id="ARBA00023136"/>
    </source>
</evidence>
<organism evidence="10 11">
    <name type="scientific">Fonsecaea pedrosoi CBS 271.37</name>
    <dbReference type="NCBI Taxonomy" id="1442368"/>
    <lineage>
        <taxon>Eukaryota</taxon>
        <taxon>Fungi</taxon>
        <taxon>Dikarya</taxon>
        <taxon>Ascomycota</taxon>
        <taxon>Pezizomycotina</taxon>
        <taxon>Eurotiomycetes</taxon>
        <taxon>Chaetothyriomycetidae</taxon>
        <taxon>Chaetothyriales</taxon>
        <taxon>Herpotrichiellaceae</taxon>
        <taxon>Fonsecaea</taxon>
    </lineage>
</organism>
<evidence type="ECO:0000259" key="9">
    <source>
        <dbReference type="Pfam" id="PF01699"/>
    </source>
</evidence>
<feature type="domain" description="Sodium/calcium exchanger membrane region" evidence="9">
    <location>
        <begin position="230"/>
        <end position="365"/>
    </location>
</feature>
<comment type="subcellular location">
    <subcellularLocation>
        <location evidence="1">Membrane</location>
        <topology evidence="1">Multi-pass membrane protein</topology>
    </subcellularLocation>
</comment>
<feature type="compositionally biased region" description="Basic and acidic residues" evidence="7">
    <location>
        <begin position="186"/>
        <end position="203"/>
    </location>
</feature>
<dbReference type="InterPro" id="IPR004481">
    <property type="entry name" value="K/Na/Ca-exchanger"/>
</dbReference>
<dbReference type="PANTHER" id="PTHR10846">
    <property type="entry name" value="SODIUM/POTASSIUM/CALCIUM EXCHANGER"/>
    <property type="match status" value="1"/>
</dbReference>
<feature type="transmembrane region" description="Helical" evidence="8">
    <location>
        <begin position="17"/>
        <end position="42"/>
    </location>
</feature>
<dbReference type="InterPro" id="IPR044880">
    <property type="entry name" value="NCX_ion-bd_dom_sf"/>
</dbReference>
<proteinExistence type="inferred from homology"/>
<evidence type="ECO:0000256" key="1">
    <source>
        <dbReference type="ARBA" id="ARBA00004141"/>
    </source>
</evidence>